<evidence type="ECO:0000256" key="16">
    <source>
        <dbReference type="RuleBase" id="RU003357"/>
    </source>
</evidence>
<evidence type="ECO:0000256" key="5">
    <source>
        <dbReference type="ARBA" id="ARBA00022496"/>
    </source>
</evidence>
<evidence type="ECO:0000256" key="14">
    <source>
        <dbReference type="PROSITE-ProRule" id="PRU01360"/>
    </source>
</evidence>
<dbReference type="PROSITE" id="PS01156">
    <property type="entry name" value="TONB_DEPENDENT_REC_2"/>
    <property type="match status" value="1"/>
</dbReference>
<keyword evidence="4 14" id="KW-1134">Transmembrane beta strand</keyword>
<evidence type="ECO:0000259" key="17">
    <source>
        <dbReference type="Pfam" id="PF00593"/>
    </source>
</evidence>
<dbReference type="NCBIfam" id="TIGR01783">
    <property type="entry name" value="TonB-siderophor"/>
    <property type="match status" value="1"/>
</dbReference>
<dbReference type="PROSITE" id="PS52016">
    <property type="entry name" value="TONB_DEPENDENT_REC_3"/>
    <property type="match status" value="1"/>
</dbReference>
<dbReference type="InterPro" id="IPR039426">
    <property type="entry name" value="TonB-dep_rcpt-like"/>
</dbReference>
<dbReference type="STRING" id="584787.GCA_001247655_03841"/>
<gene>
    <name evidence="19" type="ORF">EDC28_108136</name>
</gene>
<dbReference type="RefSeq" id="WP_123422193.1">
    <property type="nucleotide sequence ID" value="NZ_RJUL01000008.1"/>
</dbReference>
<dbReference type="Pfam" id="PF00593">
    <property type="entry name" value="TonB_dep_Rec_b-barrel"/>
    <property type="match status" value="1"/>
</dbReference>
<dbReference type="InterPro" id="IPR010105">
    <property type="entry name" value="TonB_sidphr_rcpt"/>
</dbReference>
<comment type="similarity">
    <text evidence="2 14 16">Belongs to the TonB-dependent receptor family.</text>
</comment>
<keyword evidence="3 14" id="KW-0813">Transport</keyword>
<dbReference type="AlphaFoldDB" id="A0A3N1P6U0"/>
<keyword evidence="9" id="KW-0406">Ion transport</keyword>
<dbReference type="InterPro" id="IPR010917">
    <property type="entry name" value="TonB_rcpt_CS"/>
</dbReference>
<evidence type="ECO:0000256" key="7">
    <source>
        <dbReference type="ARBA" id="ARBA00022729"/>
    </source>
</evidence>
<dbReference type="InterPro" id="IPR000531">
    <property type="entry name" value="Beta-barrel_TonB"/>
</dbReference>
<evidence type="ECO:0000256" key="15">
    <source>
        <dbReference type="PROSITE-ProRule" id="PRU10144"/>
    </source>
</evidence>
<evidence type="ECO:0000256" key="11">
    <source>
        <dbReference type="ARBA" id="ARBA00023136"/>
    </source>
</evidence>
<comment type="subcellular location">
    <subcellularLocation>
        <location evidence="1 14">Cell outer membrane</location>
        <topology evidence="1 14">Multi-pass membrane protein</topology>
    </subcellularLocation>
</comment>
<dbReference type="GO" id="GO:0015891">
    <property type="term" value="P:siderophore transport"/>
    <property type="evidence" value="ECO:0007669"/>
    <property type="project" value="InterPro"/>
</dbReference>
<keyword evidence="12 19" id="KW-0675">Receptor</keyword>
<evidence type="ECO:0000259" key="18">
    <source>
        <dbReference type="Pfam" id="PF07715"/>
    </source>
</evidence>
<dbReference type="Pfam" id="PF07715">
    <property type="entry name" value="Plug"/>
    <property type="match status" value="1"/>
</dbReference>
<dbReference type="Proteomes" id="UP000268033">
    <property type="component" value="Unassembled WGS sequence"/>
</dbReference>
<comment type="caution">
    <text evidence="19">The sequence shown here is derived from an EMBL/GenBank/DDBJ whole genome shotgun (WGS) entry which is preliminary data.</text>
</comment>
<evidence type="ECO:0000256" key="13">
    <source>
        <dbReference type="ARBA" id="ARBA00023237"/>
    </source>
</evidence>
<evidence type="ECO:0000256" key="12">
    <source>
        <dbReference type="ARBA" id="ARBA00023170"/>
    </source>
</evidence>
<evidence type="ECO:0000256" key="2">
    <source>
        <dbReference type="ARBA" id="ARBA00009810"/>
    </source>
</evidence>
<feature type="domain" description="TonB-dependent receptor-like beta-barrel" evidence="17">
    <location>
        <begin position="255"/>
        <end position="661"/>
    </location>
</feature>
<keyword evidence="7" id="KW-0732">Signal</keyword>
<protein>
    <submittedName>
        <fullName evidence="19">Outer membrane receptor for ferric coprogen and ferric-rhodotorulic acid</fullName>
    </submittedName>
</protein>
<feature type="short sequence motif" description="TonB C-terminal box" evidence="15">
    <location>
        <begin position="674"/>
        <end position="691"/>
    </location>
</feature>
<dbReference type="InterPro" id="IPR037066">
    <property type="entry name" value="Plug_dom_sf"/>
</dbReference>
<evidence type="ECO:0000256" key="10">
    <source>
        <dbReference type="ARBA" id="ARBA00023077"/>
    </source>
</evidence>
<dbReference type="InterPro" id="IPR012910">
    <property type="entry name" value="Plug_dom"/>
</dbReference>
<dbReference type="InterPro" id="IPR036942">
    <property type="entry name" value="Beta-barrel_TonB_sf"/>
</dbReference>
<dbReference type="Gene3D" id="2.40.170.20">
    <property type="entry name" value="TonB-dependent receptor, beta-barrel domain"/>
    <property type="match status" value="1"/>
</dbReference>
<keyword evidence="5" id="KW-0410">Iron transport</keyword>
<dbReference type="SUPFAM" id="SSF56935">
    <property type="entry name" value="Porins"/>
    <property type="match status" value="1"/>
</dbReference>
<dbReference type="GO" id="GO:0038023">
    <property type="term" value="F:signaling receptor activity"/>
    <property type="evidence" value="ECO:0007669"/>
    <property type="project" value="InterPro"/>
</dbReference>
<keyword evidence="6 14" id="KW-0812">Transmembrane</keyword>
<evidence type="ECO:0000256" key="1">
    <source>
        <dbReference type="ARBA" id="ARBA00004571"/>
    </source>
</evidence>
<proteinExistence type="inferred from homology"/>
<reference evidence="19 20" key="1">
    <citation type="submission" date="2018-11" db="EMBL/GenBank/DDBJ databases">
        <title>Genomic Encyclopedia of Type Strains, Phase IV (KMG-IV): sequencing the most valuable type-strain genomes for metagenomic binning, comparative biology and taxonomic classification.</title>
        <authorList>
            <person name="Goeker M."/>
        </authorList>
    </citation>
    <scope>NUCLEOTIDE SEQUENCE [LARGE SCALE GENOMIC DNA]</scope>
    <source>
        <strain evidence="19 20">DSM 21945</strain>
    </source>
</reference>
<evidence type="ECO:0000256" key="8">
    <source>
        <dbReference type="ARBA" id="ARBA00023004"/>
    </source>
</evidence>
<name>A0A3N1P6U0_9GAMM</name>
<keyword evidence="11 14" id="KW-0472">Membrane</keyword>
<accession>A0A3N1P6U0</accession>
<evidence type="ECO:0000256" key="6">
    <source>
        <dbReference type="ARBA" id="ARBA00022692"/>
    </source>
</evidence>
<dbReference type="Gene3D" id="2.170.130.10">
    <property type="entry name" value="TonB-dependent receptor, plug domain"/>
    <property type="match status" value="1"/>
</dbReference>
<keyword evidence="8" id="KW-0408">Iron</keyword>
<keyword evidence="10 16" id="KW-0798">TonB box</keyword>
<dbReference type="GO" id="GO:0009279">
    <property type="term" value="C:cell outer membrane"/>
    <property type="evidence" value="ECO:0007669"/>
    <property type="project" value="UniProtKB-SubCell"/>
</dbReference>
<dbReference type="PANTHER" id="PTHR32552:SF74">
    <property type="entry name" value="HYDROXAMATE SIDEROPHORE RECEPTOR FHUE"/>
    <property type="match status" value="1"/>
</dbReference>
<evidence type="ECO:0000256" key="9">
    <source>
        <dbReference type="ARBA" id="ARBA00023065"/>
    </source>
</evidence>
<dbReference type="CDD" id="cd01347">
    <property type="entry name" value="ligand_gated_channel"/>
    <property type="match status" value="1"/>
</dbReference>
<sequence length="691" mass="76376">MTPRFSHLAIAVTTILLSQPGWADDDQVERIEVLGSQGNITDLGTGLGLDERQTPQSMTVIGQDVLSDYRLSTLNEVLDYTPGVTVERVETDRTYFTSRGFEINNIQVDGLGAPFYSDVVNGDIDLSMYDQVQVLRGAGGLMAGIGNPAATINLVRKRPTDDTRGYVNLSAGRWSDYRGEVDVSGSLASNLRGRFVGSYQDKDSYIDLYSKTLSSLYGVLDTRLGDNTLLTVGVNYQESKPESPMWGALTLAYTDGSPTHFDRSSSTSADWAYWNSYNTQAFAELEHRFANGWSAKLAYNYRASTQSGDLFYVYGTIDPDTNAGLIGYASRYTLDSHANQVDLSLSGQYQLWGKSHELMLGANWVENKLTDQSLYDFVNGFPLIGDFTQWHGQAPYPNLIDGADGSDLKDTQKAIYGATRLNITDSLHVIAGSRVVRYHSQGTSYDEPEDTKVNDKVIPYGGVVYDVTDALSLYTSYAKTFDPQTERTLSGHMAPSEGKTLEGGIKGEWFNGGLNASLSVFKNEFNNLATSLGRYQGQTIYEGRDFQTKGFEAQLSGELSDEVSVLLGYTQQNIEDADGNTTRRYVPKQSFKALASYSPSQVEGLKLGASMRWQSNIYVDATYNDAGDTVRVNQGAFALYGLFAKYQFTPNITGQLNLNNITDKTYYSSLYWDQAFYGSPRSYTASLTWSF</sequence>
<keyword evidence="13 14" id="KW-0998">Cell outer membrane</keyword>
<dbReference type="PANTHER" id="PTHR32552">
    <property type="entry name" value="FERRICHROME IRON RECEPTOR-RELATED"/>
    <property type="match status" value="1"/>
</dbReference>
<keyword evidence="20" id="KW-1185">Reference proteome</keyword>
<evidence type="ECO:0000313" key="20">
    <source>
        <dbReference type="Proteomes" id="UP000268033"/>
    </source>
</evidence>
<evidence type="ECO:0000313" key="19">
    <source>
        <dbReference type="EMBL" id="ROQ23398.1"/>
    </source>
</evidence>
<evidence type="ECO:0000256" key="3">
    <source>
        <dbReference type="ARBA" id="ARBA00022448"/>
    </source>
</evidence>
<evidence type="ECO:0000256" key="4">
    <source>
        <dbReference type="ARBA" id="ARBA00022452"/>
    </source>
</evidence>
<dbReference type="GO" id="GO:0015344">
    <property type="term" value="F:siderophore uptake transmembrane transporter activity"/>
    <property type="evidence" value="ECO:0007669"/>
    <property type="project" value="TreeGrafter"/>
</dbReference>
<dbReference type="EMBL" id="RJUL01000008">
    <property type="protein sequence ID" value="ROQ23398.1"/>
    <property type="molecule type" value="Genomic_DNA"/>
</dbReference>
<organism evidence="19 20">
    <name type="scientific">Gallaecimonas pentaromativorans</name>
    <dbReference type="NCBI Taxonomy" id="584787"/>
    <lineage>
        <taxon>Bacteria</taxon>
        <taxon>Pseudomonadati</taxon>
        <taxon>Pseudomonadota</taxon>
        <taxon>Gammaproteobacteria</taxon>
        <taxon>Enterobacterales</taxon>
        <taxon>Gallaecimonadaceae</taxon>
        <taxon>Gallaecimonas</taxon>
    </lineage>
</organism>
<feature type="domain" description="TonB-dependent receptor plug" evidence="18">
    <location>
        <begin position="51"/>
        <end position="150"/>
    </location>
</feature>